<organism evidence="4 5">
    <name type="scientific">Litorihabitans aurantiacus</name>
    <dbReference type="NCBI Taxonomy" id="1930061"/>
    <lineage>
        <taxon>Bacteria</taxon>
        <taxon>Bacillati</taxon>
        <taxon>Actinomycetota</taxon>
        <taxon>Actinomycetes</taxon>
        <taxon>Micrococcales</taxon>
        <taxon>Beutenbergiaceae</taxon>
        <taxon>Litorihabitans</taxon>
    </lineage>
</organism>
<dbReference type="EMBL" id="BSUM01000001">
    <property type="protein sequence ID" value="GMA33459.1"/>
    <property type="molecule type" value="Genomic_DNA"/>
</dbReference>
<dbReference type="Pfam" id="PF03990">
    <property type="entry name" value="DUF348"/>
    <property type="match status" value="1"/>
</dbReference>
<dbReference type="AlphaFoldDB" id="A0AA38CVK8"/>
<dbReference type="PROSITE" id="PS51109">
    <property type="entry name" value="G5"/>
    <property type="match status" value="1"/>
</dbReference>
<reference evidence="4" key="1">
    <citation type="journal article" date="2014" name="Int. J. Syst. Evol. Microbiol.">
        <title>Complete genome sequence of Corynebacterium casei LMG S-19264T (=DSM 44701T), isolated from a smear-ripened cheese.</title>
        <authorList>
            <consortium name="US DOE Joint Genome Institute (JGI-PGF)"/>
            <person name="Walter F."/>
            <person name="Albersmeier A."/>
            <person name="Kalinowski J."/>
            <person name="Ruckert C."/>
        </authorList>
    </citation>
    <scope>NUCLEOTIDE SEQUENCE</scope>
    <source>
        <strain evidence="4">NBRC 112290</strain>
    </source>
</reference>
<accession>A0AA38CVK8</accession>
<reference evidence="4" key="2">
    <citation type="submission" date="2023-02" db="EMBL/GenBank/DDBJ databases">
        <authorList>
            <person name="Sun Q."/>
            <person name="Mori K."/>
        </authorList>
    </citation>
    <scope>NUCLEOTIDE SEQUENCE</scope>
    <source>
        <strain evidence="4">NBRC 112290</strain>
    </source>
</reference>
<gene>
    <name evidence="3" type="ORF">GCM10025875_00030</name>
    <name evidence="4" type="ORF">GCM10025875_34510</name>
</gene>
<feature type="domain" description="G5" evidence="2">
    <location>
        <begin position="157"/>
        <end position="237"/>
    </location>
</feature>
<dbReference type="Gene3D" id="2.20.230.10">
    <property type="entry name" value="Resuscitation-promoting factor rpfb"/>
    <property type="match status" value="1"/>
</dbReference>
<name>A0AA38CVK8_9MICO</name>
<keyword evidence="1" id="KW-0732">Signal</keyword>
<dbReference type="InterPro" id="IPR011098">
    <property type="entry name" value="G5_dom"/>
</dbReference>
<dbReference type="EMBL" id="BSUM01000001">
    <property type="protein sequence ID" value="GMA30011.1"/>
    <property type="molecule type" value="Genomic_DNA"/>
</dbReference>
<dbReference type="SMART" id="SM01208">
    <property type="entry name" value="G5"/>
    <property type="match status" value="1"/>
</dbReference>
<proteinExistence type="predicted"/>
<evidence type="ECO:0000313" key="5">
    <source>
        <dbReference type="Proteomes" id="UP001157161"/>
    </source>
</evidence>
<dbReference type="Pfam" id="PF07501">
    <property type="entry name" value="G5"/>
    <property type="match status" value="1"/>
</dbReference>
<evidence type="ECO:0000256" key="1">
    <source>
        <dbReference type="ARBA" id="ARBA00022729"/>
    </source>
</evidence>
<dbReference type="InterPro" id="IPR007137">
    <property type="entry name" value="DUF348"/>
</dbReference>
<evidence type="ECO:0000313" key="4">
    <source>
        <dbReference type="EMBL" id="GMA33459.1"/>
    </source>
</evidence>
<comment type="caution">
    <text evidence="4">The sequence shown here is derived from an EMBL/GenBank/DDBJ whole genome shotgun (WGS) entry which is preliminary data.</text>
</comment>
<dbReference type="Proteomes" id="UP001157161">
    <property type="component" value="Unassembled WGS sequence"/>
</dbReference>
<sequence length="333" mass="34253">MPSPSPTPDAVTPLPAAPDVPRRRPVLRAVAGAGVLAVLVGGTGAVVVSELGRTPAVAAADTATHVASADVPLVNLDLAATDLVHVTPASRSQARAALSDAPGVSLAVVVDGGTREITTAAPTLADALAEAGVELGWDDTVSADLAAAPEAGAVVTVERGTTRYETRDEAVPHAVEQRETDELPLGETRVVTEGVDGVARTTSEVTLAGETEVARATLLSTQVTAPVTEVVEVGTNELPTSVKLYTLRQFMSAGVVNWGGYRFTYYSQAVLPGGGLSIPGRHVNADGYVADADGYIVLANDSPRGSVIDTPFGHQGKVYDRGTNGNHYDVYTQ</sequence>
<evidence type="ECO:0000259" key="2">
    <source>
        <dbReference type="PROSITE" id="PS51109"/>
    </source>
</evidence>
<evidence type="ECO:0000313" key="3">
    <source>
        <dbReference type="EMBL" id="GMA30011.1"/>
    </source>
</evidence>
<keyword evidence="5" id="KW-1185">Reference proteome</keyword>
<protein>
    <recommendedName>
        <fullName evidence="2">G5 domain-containing protein</fullName>
    </recommendedName>
</protein>